<comment type="catalytic activity">
    <reaction evidence="4">
        <text>N-terminal L-arginyl-[protein] + L-leucyl-tRNA(Leu) = N-terminal L-leucyl-L-arginyl-[protein] + tRNA(Leu) + H(+)</text>
        <dbReference type="Rhea" id="RHEA:50416"/>
        <dbReference type="Rhea" id="RHEA-COMP:9613"/>
        <dbReference type="Rhea" id="RHEA-COMP:9622"/>
        <dbReference type="Rhea" id="RHEA-COMP:12672"/>
        <dbReference type="Rhea" id="RHEA-COMP:12673"/>
        <dbReference type="ChEBI" id="CHEBI:15378"/>
        <dbReference type="ChEBI" id="CHEBI:64719"/>
        <dbReference type="ChEBI" id="CHEBI:78442"/>
        <dbReference type="ChEBI" id="CHEBI:78494"/>
        <dbReference type="ChEBI" id="CHEBI:133044"/>
        <dbReference type="EC" id="2.3.2.6"/>
    </reaction>
</comment>
<dbReference type="PANTHER" id="PTHR30098:SF2">
    <property type="entry name" value="LEUCYL_PHENYLALANYL-TRNA--PROTEIN TRANSFERASE"/>
    <property type="match status" value="1"/>
</dbReference>
<reference evidence="5" key="1">
    <citation type="submission" date="2022-06" db="EMBL/GenBank/DDBJ databases">
        <title>Ornithinimicrobium HY1793.</title>
        <authorList>
            <person name="Huang Y."/>
        </authorList>
    </citation>
    <scope>NUCLEOTIDE SEQUENCE</scope>
    <source>
        <strain evidence="5">HY1793</strain>
    </source>
</reference>
<evidence type="ECO:0000313" key="6">
    <source>
        <dbReference type="Proteomes" id="UP001056455"/>
    </source>
</evidence>
<evidence type="ECO:0000256" key="3">
    <source>
        <dbReference type="ARBA" id="ARBA00023315"/>
    </source>
</evidence>
<evidence type="ECO:0000256" key="4">
    <source>
        <dbReference type="HAMAP-Rule" id="MF_00688"/>
    </source>
</evidence>
<accession>A0ABY4YY10</accession>
<keyword evidence="3 4" id="KW-0012">Acyltransferase</keyword>
<dbReference type="SUPFAM" id="SSF55729">
    <property type="entry name" value="Acyl-CoA N-acyltransferases (Nat)"/>
    <property type="match status" value="1"/>
</dbReference>
<keyword evidence="1 4" id="KW-0963">Cytoplasm</keyword>
<dbReference type="InterPro" id="IPR042221">
    <property type="entry name" value="Leu/Phe-tRNA_Trfase_N"/>
</dbReference>
<evidence type="ECO:0000256" key="2">
    <source>
        <dbReference type="ARBA" id="ARBA00022679"/>
    </source>
</evidence>
<sequence>MPIEPAPTQWHLDLGQAKTGEDLVGVGADLEPGTLLAAYRSGIFPMGLGLRGGGTLGWWSPDPRGILRPRDVRVSRSLRKSHARFDFSVDSAFDQVVAACAAPDRDGRWITPEIARAYAELHRLGWAHSVETWRDGELVGGLYGVAIGGLFAGESMFHRATDASKAALVHLVSLVSDTHGLIDVQWRTEHLASLGITEVRRTAYLELLSQALTEPLPSAFAGQPR</sequence>
<protein>
    <recommendedName>
        <fullName evidence="4">Leucyl/phenylalanyl-tRNA--protein transferase</fullName>
        <ecNumber evidence="4">2.3.2.6</ecNumber>
    </recommendedName>
    <alternativeName>
        <fullName evidence="4">L/F-transferase</fullName>
    </alternativeName>
    <alternativeName>
        <fullName evidence="4">Leucyltransferase</fullName>
    </alternativeName>
    <alternativeName>
        <fullName evidence="4">Phenyalanyltransferase</fullName>
    </alternativeName>
</protein>
<dbReference type="EMBL" id="CP099489">
    <property type="protein sequence ID" value="USQ81652.1"/>
    <property type="molecule type" value="Genomic_DNA"/>
</dbReference>
<evidence type="ECO:0000256" key="1">
    <source>
        <dbReference type="ARBA" id="ARBA00022490"/>
    </source>
</evidence>
<dbReference type="Gene3D" id="3.30.70.3550">
    <property type="entry name" value="Leucyl/phenylalanyl-tRNA-protein transferase, N-terminal domain"/>
    <property type="match status" value="1"/>
</dbReference>
<evidence type="ECO:0000313" key="5">
    <source>
        <dbReference type="EMBL" id="USQ81652.1"/>
    </source>
</evidence>
<dbReference type="RefSeq" id="WP_252595188.1">
    <property type="nucleotide sequence ID" value="NZ_CP099489.1"/>
</dbReference>
<dbReference type="Proteomes" id="UP001056455">
    <property type="component" value="Chromosome"/>
</dbReference>
<keyword evidence="6" id="KW-1185">Reference proteome</keyword>
<dbReference type="GO" id="GO:0008914">
    <property type="term" value="F:leucyl-tRNA--protein transferase activity"/>
    <property type="evidence" value="ECO:0007669"/>
    <property type="project" value="UniProtKB-EC"/>
</dbReference>
<dbReference type="NCBIfam" id="TIGR00667">
    <property type="entry name" value="aat"/>
    <property type="match status" value="1"/>
</dbReference>
<dbReference type="InterPro" id="IPR004616">
    <property type="entry name" value="Leu/Phe-tRNA_Trfase"/>
</dbReference>
<keyword evidence="2 4" id="KW-0808">Transferase</keyword>
<dbReference type="Gene3D" id="3.40.630.70">
    <property type="entry name" value="Leucyl/phenylalanyl-tRNA-protein transferase, C-terminal domain"/>
    <property type="match status" value="1"/>
</dbReference>
<proteinExistence type="inferred from homology"/>
<dbReference type="InterPro" id="IPR042203">
    <property type="entry name" value="Leu/Phe-tRNA_Trfase_C"/>
</dbReference>
<comment type="catalytic activity">
    <reaction evidence="4">
        <text>L-phenylalanyl-tRNA(Phe) + an N-terminal L-alpha-aminoacyl-[protein] = an N-terminal L-phenylalanyl-L-alpha-aminoacyl-[protein] + tRNA(Phe)</text>
        <dbReference type="Rhea" id="RHEA:43632"/>
        <dbReference type="Rhea" id="RHEA-COMP:9668"/>
        <dbReference type="Rhea" id="RHEA-COMP:9699"/>
        <dbReference type="Rhea" id="RHEA-COMP:10636"/>
        <dbReference type="Rhea" id="RHEA-COMP:10637"/>
        <dbReference type="ChEBI" id="CHEBI:78442"/>
        <dbReference type="ChEBI" id="CHEBI:78531"/>
        <dbReference type="ChEBI" id="CHEBI:78597"/>
        <dbReference type="ChEBI" id="CHEBI:83561"/>
        <dbReference type="EC" id="2.3.2.6"/>
    </reaction>
</comment>
<comment type="catalytic activity">
    <reaction evidence="4">
        <text>N-terminal L-lysyl-[protein] + L-leucyl-tRNA(Leu) = N-terminal L-leucyl-L-lysyl-[protein] + tRNA(Leu) + H(+)</text>
        <dbReference type="Rhea" id="RHEA:12340"/>
        <dbReference type="Rhea" id="RHEA-COMP:9613"/>
        <dbReference type="Rhea" id="RHEA-COMP:9622"/>
        <dbReference type="Rhea" id="RHEA-COMP:12670"/>
        <dbReference type="Rhea" id="RHEA-COMP:12671"/>
        <dbReference type="ChEBI" id="CHEBI:15378"/>
        <dbReference type="ChEBI" id="CHEBI:65249"/>
        <dbReference type="ChEBI" id="CHEBI:78442"/>
        <dbReference type="ChEBI" id="CHEBI:78494"/>
        <dbReference type="ChEBI" id="CHEBI:133043"/>
        <dbReference type="EC" id="2.3.2.6"/>
    </reaction>
</comment>
<name>A0ABY4YY10_9MICO</name>
<dbReference type="EC" id="2.3.2.6" evidence="4"/>
<comment type="similarity">
    <text evidence="4">Belongs to the L/F-transferase family.</text>
</comment>
<dbReference type="InterPro" id="IPR016181">
    <property type="entry name" value="Acyl_CoA_acyltransferase"/>
</dbReference>
<organism evidence="5 6">
    <name type="scientific">Ornithinimicrobium faecis</name>
    <dbReference type="NCBI Taxonomy" id="2934158"/>
    <lineage>
        <taxon>Bacteria</taxon>
        <taxon>Bacillati</taxon>
        <taxon>Actinomycetota</taxon>
        <taxon>Actinomycetes</taxon>
        <taxon>Micrococcales</taxon>
        <taxon>Ornithinimicrobiaceae</taxon>
        <taxon>Ornithinimicrobium</taxon>
    </lineage>
</organism>
<comment type="subcellular location">
    <subcellularLocation>
        <location evidence="4">Cytoplasm</location>
    </subcellularLocation>
</comment>
<comment type="function">
    <text evidence="4">Functions in the N-end rule pathway of protein degradation where it conjugates Leu, Phe and, less efficiently, Met from aminoacyl-tRNAs to the N-termini of proteins containing an N-terminal arginine or lysine.</text>
</comment>
<dbReference type="HAMAP" id="MF_00688">
    <property type="entry name" value="Leu_Phe_trans"/>
    <property type="match status" value="1"/>
</dbReference>
<dbReference type="Pfam" id="PF03588">
    <property type="entry name" value="Leu_Phe_trans"/>
    <property type="match status" value="1"/>
</dbReference>
<gene>
    <name evidence="4 5" type="primary">aat</name>
    <name evidence="5" type="ORF">NF556_08395</name>
</gene>
<dbReference type="PANTHER" id="PTHR30098">
    <property type="entry name" value="LEUCYL/PHENYLALANYL-TRNA--PROTEIN TRANSFERASE"/>
    <property type="match status" value="1"/>
</dbReference>